<feature type="region of interest" description="Disordered" evidence="1">
    <location>
        <begin position="1"/>
        <end position="21"/>
    </location>
</feature>
<gene>
    <name evidence="2" type="ORF">UFOVP1068_37</name>
    <name evidence="3" type="ORF">UFOVP1300_12</name>
</gene>
<proteinExistence type="predicted"/>
<evidence type="ECO:0000256" key="1">
    <source>
        <dbReference type="SAM" id="MobiDB-lite"/>
    </source>
</evidence>
<evidence type="ECO:0000313" key="3">
    <source>
        <dbReference type="EMBL" id="CAB4195417.1"/>
    </source>
</evidence>
<name>A0A6J5RMD2_9CAUD</name>
<sequence>MAFKKGEKVPGAGRPKGSVNKRNIERQEIFDRIVEKHGDPLEALAEMAFDPNHDLLVRKDCLKELVQYGHAKKKSVEITGPDGGPIEARLELVGQITDLIGKLNAGGK</sequence>
<dbReference type="EMBL" id="LR797243">
    <property type="protein sequence ID" value="CAB4195417.1"/>
    <property type="molecule type" value="Genomic_DNA"/>
</dbReference>
<evidence type="ECO:0000313" key="2">
    <source>
        <dbReference type="EMBL" id="CAB4181421.1"/>
    </source>
</evidence>
<accession>A0A6J5RMD2</accession>
<reference evidence="3" key="1">
    <citation type="submission" date="2020-05" db="EMBL/GenBank/DDBJ databases">
        <authorList>
            <person name="Chiriac C."/>
            <person name="Salcher M."/>
            <person name="Ghai R."/>
            <person name="Kavagutti S V."/>
        </authorList>
    </citation>
    <scope>NUCLEOTIDE SEQUENCE</scope>
</reference>
<dbReference type="EMBL" id="LR797013">
    <property type="protein sequence ID" value="CAB4181421.1"/>
    <property type="molecule type" value="Genomic_DNA"/>
</dbReference>
<organism evidence="3">
    <name type="scientific">uncultured Caudovirales phage</name>
    <dbReference type="NCBI Taxonomy" id="2100421"/>
    <lineage>
        <taxon>Viruses</taxon>
        <taxon>Duplodnaviria</taxon>
        <taxon>Heunggongvirae</taxon>
        <taxon>Uroviricota</taxon>
        <taxon>Caudoviricetes</taxon>
        <taxon>Peduoviridae</taxon>
        <taxon>Maltschvirus</taxon>
        <taxon>Maltschvirus maltsch</taxon>
    </lineage>
</organism>
<protein>
    <submittedName>
        <fullName evidence="3">Uncharacterized protein</fullName>
    </submittedName>
</protein>